<evidence type="ECO:0000259" key="16">
    <source>
        <dbReference type="Pfam" id="PF07504"/>
    </source>
</evidence>
<keyword evidence="8 13" id="KW-0378">Hydrolase</keyword>
<evidence type="ECO:0000256" key="4">
    <source>
        <dbReference type="ARBA" id="ARBA00022525"/>
    </source>
</evidence>
<name>A0A1C4FBF8_9BACI</name>
<evidence type="ECO:0000256" key="5">
    <source>
        <dbReference type="ARBA" id="ARBA00022670"/>
    </source>
</evidence>
<evidence type="ECO:0000256" key="1">
    <source>
        <dbReference type="ARBA" id="ARBA00001947"/>
    </source>
</evidence>
<feature type="domain" description="Peptidase M4 C-terminal" evidence="15">
    <location>
        <begin position="405"/>
        <end position="566"/>
    </location>
</feature>
<evidence type="ECO:0000256" key="2">
    <source>
        <dbReference type="ARBA" id="ARBA00004613"/>
    </source>
</evidence>
<dbReference type="GO" id="GO:0006508">
    <property type="term" value="P:proteolysis"/>
    <property type="evidence" value="ECO:0007669"/>
    <property type="project" value="UniProtKB-KW"/>
</dbReference>
<dbReference type="InterPro" id="IPR011096">
    <property type="entry name" value="FTP_domain"/>
</dbReference>
<dbReference type="InterPro" id="IPR027268">
    <property type="entry name" value="Peptidase_M4/M1_CTD_sf"/>
</dbReference>
<keyword evidence="10" id="KW-0106">Calcium</keyword>
<keyword evidence="5 13" id="KW-0645">Protease</keyword>
<dbReference type="EC" id="3.4.24.-" evidence="13"/>
<evidence type="ECO:0000256" key="10">
    <source>
        <dbReference type="ARBA" id="ARBA00022837"/>
    </source>
</evidence>
<gene>
    <name evidence="17" type="ORF">BC05F1_04225</name>
</gene>
<evidence type="ECO:0000256" key="12">
    <source>
        <dbReference type="PIRSR" id="PIRSR623612-1"/>
    </source>
</evidence>
<evidence type="ECO:0000256" key="11">
    <source>
        <dbReference type="ARBA" id="ARBA00023049"/>
    </source>
</evidence>
<dbReference type="SUPFAM" id="SSF55486">
    <property type="entry name" value="Metalloproteases ('zincins'), catalytic domain"/>
    <property type="match status" value="1"/>
</dbReference>
<feature type="chain" id="PRO_5023160082" description="Neutral metalloproteinase" evidence="13">
    <location>
        <begin position="30"/>
        <end position="568"/>
    </location>
</feature>
<dbReference type="RefSeq" id="WP_088123102.1">
    <property type="nucleotide sequence ID" value="NZ_FMBE01000014.1"/>
</dbReference>
<comment type="similarity">
    <text evidence="3 13">Belongs to the peptidase M4 family.</text>
</comment>
<evidence type="ECO:0000256" key="7">
    <source>
        <dbReference type="ARBA" id="ARBA00022729"/>
    </source>
</evidence>
<comment type="subcellular location">
    <subcellularLocation>
        <location evidence="2 13">Secreted</location>
    </subcellularLocation>
</comment>
<feature type="domain" description="FTP" evidence="16">
    <location>
        <begin position="84"/>
        <end position="132"/>
    </location>
</feature>
<dbReference type="Gene3D" id="3.10.170.10">
    <property type="match status" value="1"/>
</dbReference>
<keyword evidence="9 13" id="KW-0862">Zinc</keyword>
<comment type="cofactor">
    <cofactor evidence="1 13">
        <name>Zn(2+)</name>
        <dbReference type="ChEBI" id="CHEBI:29105"/>
    </cofactor>
</comment>
<evidence type="ECO:0000259" key="15">
    <source>
        <dbReference type="Pfam" id="PF02868"/>
    </source>
</evidence>
<dbReference type="PANTHER" id="PTHR33794">
    <property type="entry name" value="BACILLOLYSIN"/>
    <property type="match status" value="1"/>
</dbReference>
<keyword evidence="11 13" id="KW-0482">Metalloprotease</keyword>
<feature type="signal peptide" evidence="13">
    <location>
        <begin position="1"/>
        <end position="29"/>
    </location>
</feature>
<accession>A0A1C4FBF8</accession>
<dbReference type="Pfam" id="PF02868">
    <property type="entry name" value="Peptidase_M4_C"/>
    <property type="match status" value="1"/>
</dbReference>
<dbReference type="AlphaFoldDB" id="A0A1C4FBF8"/>
<proteinExistence type="inferred from homology"/>
<dbReference type="InterPro" id="IPR013856">
    <property type="entry name" value="Peptidase_M4_domain"/>
</dbReference>
<dbReference type="PANTHER" id="PTHR33794:SF3">
    <property type="entry name" value="NEUTRAL PROTEASE B"/>
    <property type="match status" value="1"/>
</dbReference>
<sequence length="568" mass="62839">MKNKTSFVRVGVITGVLLSAIMPFSGAYAATEDLKVETKEDTFRAGNLTAPSQKPAENVAKDALKGKTEQALSSQQINTESKVNYNVTQSRKSYDGTTLVRLQQTYEGRDVYGFQLTAHINDEGVLISVLGDSAQKLQQQEDLNQSMTLSKEDAKNQIFNLYGNDLTFIEEPEIKEVVYVDENTKKARNAYQINFSASTPEYVSGTVLIDAFNGNLLKEIVQKLGIQVDSSIVQSATSNKSQDPSKLTGAGKDDLGINRTFGISQRSDGTYILADYSRGKGIETYTANYKDYNNYKRNAWGYLDDLVTSNSTNFTDPKAVSAHYLATKVYDFYQEKYGRDSFDNNGQKVISVVHGWNTNGTNKGNPKQWFNAFSNGAMLVYGDPIVKAFDVAGHEFTHAVTRNESGLEYAGEAGAINEALSDILGVAVEKYANNGNFNWTMGEQSGRIFRDMKNPSSISSRYPEDYKHYNHLPIDADHDHGGVHTNSSIINKVAYLIASGGNHNGVNVQGIGEDKMFDIFYYVNTDELNMTSDFKELKEGCIRVATNLYGKNSSEVQAVQQAFKAAYI</sequence>
<dbReference type="GO" id="GO:0005576">
    <property type="term" value="C:extracellular region"/>
    <property type="evidence" value="ECO:0007669"/>
    <property type="project" value="UniProtKB-SubCell"/>
</dbReference>
<evidence type="ECO:0000259" key="14">
    <source>
        <dbReference type="Pfam" id="PF01447"/>
    </source>
</evidence>
<dbReference type="Gene3D" id="1.10.390.10">
    <property type="entry name" value="Neutral Protease Domain 2"/>
    <property type="match status" value="1"/>
</dbReference>
<evidence type="ECO:0000256" key="8">
    <source>
        <dbReference type="ARBA" id="ARBA00022801"/>
    </source>
</evidence>
<keyword evidence="6" id="KW-0479">Metal-binding</keyword>
<dbReference type="InterPro" id="IPR050728">
    <property type="entry name" value="Zinc_Metalloprotease_M4"/>
</dbReference>
<comment type="function">
    <text evidence="13">Extracellular zinc metalloprotease.</text>
</comment>
<dbReference type="Proteomes" id="UP000196052">
    <property type="component" value="Unassembled WGS sequence"/>
</dbReference>
<dbReference type="GO" id="GO:0004222">
    <property type="term" value="F:metalloendopeptidase activity"/>
    <property type="evidence" value="ECO:0007669"/>
    <property type="project" value="UniProtKB-UniRule"/>
</dbReference>
<dbReference type="Gene3D" id="3.10.450.40">
    <property type="match status" value="1"/>
</dbReference>
<keyword evidence="4 13" id="KW-0964">Secreted</keyword>
<evidence type="ECO:0000256" key="13">
    <source>
        <dbReference type="RuleBase" id="RU366073"/>
    </source>
</evidence>
<feature type="active site" evidence="12">
    <location>
        <position position="395"/>
    </location>
</feature>
<evidence type="ECO:0000256" key="3">
    <source>
        <dbReference type="ARBA" id="ARBA00009388"/>
    </source>
</evidence>
<feature type="domain" description="Peptidase M4" evidence="14">
    <location>
        <begin position="248"/>
        <end position="401"/>
    </location>
</feature>
<dbReference type="InterPro" id="IPR023612">
    <property type="entry name" value="Peptidase_M4"/>
</dbReference>
<organism evidence="17 18">
    <name type="scientific">Bacillus wiedmannii</name>
    <dbReference type="NCBI Taxonomy" id="1890302"/>
    <lineage>
        <taxon>Bacteria</taxon>
        <taxon>Bacillati</taxon>
        <taxon>Bacillota</taxon>
        <taxon>Bacilli</taxon>
        <taxon>Bacillales</taxon>
        <taxon>Bacillaceae</taxon>
        <taxon>Bacillus</taxon>
        <taxon>Bacillus cereus group</taxon>
    </lineage>
</organism>
<dbReference type="EMBL" id="FMBE01000014">
    <property type="protein sequence ID" value="SCC53210.1"/>
    <property type="molecule type" value="Genomic_DNA"/>
</dbReference>
<reference evidence="18" key="1">
    <citation type="submission" date="2016-08" db="EMBL/GenBank/DDBJ databases">
        <authorList>
            <person name="Loux V."/>
            <person name="Rue O."/>
        </authorList>
    </citation>
    <scope>NUCLEOTIDE SEQUENCE [LARGE SCALE GENOMIC DNA]</scope>
    <source>
        <strain evidence="18">INRA Bc05-F1</strain>
    </source>
</reference>
<dbReference type="PRINTS" id="PR00730">
    <property type="entry name" value="THERMOLYSIN"/>
</dbReference>
<dbReference type="Pfam" id="PF01447">
    <property type="entry name" value="Peptidase_M4"/>
    <property type="match status" value="1"/>
</dbReference>
<protein>
    <recommendedName>
        <fullName evidence="13">Neutral metalloproteinase</fullName>
        <ecNumber evidence="13">3.4.24.-</ecNumber>
    </recommendedName>
</protein>
<dbReference type="Gene3D" id="3.10.450.490">
    <property type="match status" value="1"/>
</dbReference>
<dbReference type="CDD" id="cd09597">
    <property type="entry name" value="M4_TLP"/>
    <property type="match status" value="1"/>
</dbReference>
<dbReference type="InterPro" id="IPR001570">
    <property type="entry name" value="Peptidase_M4_C_domain"/>
</dbReference>
<keyword evidence="7 13" id="KW-0732">Signal</keyword>
<evidence type="ECO:0000256" key="9">
    <source>
        <dbReference type="ARBA" id="ARBA00022833"/>
    </source>
</evidence>
<feature type="active site" description="Proton donor" evidence="12">
    <location>
        <position position="484"/>
    </location>
</feature>
<dbReference type="Pfam" id="PF07504">
    <property type="entry name" value="FTP"/>
    <property type="match status" value="1"/>
</dbReference>
<evidence type="ECO:0000313" key="17">
    <source>
        <dbReference type="EMBL" id="SCC53210.1"/>
    </source>
</evidence>
<evidence type="ECO:0000313" key="18">
    <source>
        <dbReference type="Proteomes" id="UP000196052"/>
    </source>
</evidence>
<evidence type="ECO:0000256" key="6">
    <source>
        <dbReference type="ARBA" id="ARBA00022723"/>
    </source>
</evidence>
<dbReference type="GO" id="GO:0046872">
    <property type="term" value="F:metal ion binding"/>
    <property type="evidence" value="ECO:0007669"/>
    <property type="project" value="UniProtKB-UniRule"/>
</dbReference>